<dbReference type="PANTHER" id="PTHR34145:SF23">
    <property type="entry name" value="OS04G0479800 PROTEIN"/>
    <property type="match status" value="1"/>
</dbReference>
<dbReference type="InterPro" id="IPR055357">
    <property type="entry name" value="LRR_At1g61320_AtMIF1"/>
</dbReference>
<dbReference type="InterPro" id="IPR053772">
    <property type="entry name" value="At1g61320/At1g61330-like"/>
</dbReference>
<dbReference type="EMBL" id="CM029053">
    <property type="protein sequence ID" value="KAG2544987.1"/>
    <property type="molecule type" value="Genomic_DNA"/>
</dbReference>
<keyword evidence="3" id="KW-1185">Reference proteome</keyword>
<dbReference type="Proteomes" id="UP000823388">
    <property type="component" value="Chromosome 9K"/>
</dbReference>
<dbReference type="PANTHER" id="PTHR34145">
    <property type="entry name" value="OS02G0105600 PROTEIN"/>
    <property type="match status" value="1"/>
</dbReference>
<comment type="caution">
    <text evidence="2">The sequence shown here is derived from an EMBL/GenBank/DDBJ whole genome shotgun (WGS) entry which is preliminary data.</text>
</comment>
<protein>
    <recommendedName>
        <fullName evidence="1">At1g61320/AtMIF1 LRR domain-containing protein</fullName>
    </recommendedName>
</protein>
<accession>A0A8T0N734</accession>
<name>A0A8T0N734_PANVG</name>
<sequence length="206" mass="22884">MVRANFIRDARAKLPSIMPNLETLVIASGHEVVDAPMLPTKFLYLKHLTVRLVSGSTISRPYDHFSLVSFLEASPFLQTLILNVIAVRMAHELILTDSELRHMPQHHHGFLKSVKISGFSSAMSLVELTCHILENATSLEHLTLDTIHGPRCGQVKFTRCIPIARDVSVEAPRAISAVRTYTENKVPSTVKLTILEPCSLCHATAR</sequence>
<proteinExistence type="predicted"/>
<feature type="domain" description="At1g61320/AtMIF1 LRR" evidence="1">
    <location>
        <begin position="2"/>
        <end position="199"/>
    </location>
</feature>
<evidence type="ECO:0000313" key="2">
    <source>
        <dbReference type="EMBL" id="KAG2544987.1"/>
    </source>
</evidence>
<gene>
    <name evidence="2" type="ORF">PVAP13_9KG399390</name>
</gene>
<dbReference type="Pfam" id="PF23622">
    <property type="entry name" value="LRR_At1g61320_AtMIF1"/>
    <property type="match status" value="1"/>
</dbReference>
<dbReference type="AlphaFoldDB" id="A0A8T0N734"/>
<evidence type="ECO:0000313" key="3">
    <source>
        <dbReference type="Proteomes" id="UP000823388"/>
    </source>
</evidence>
<organism evidence="2 3">
    <name type="scientific">Panicum virgatum</name>
    <name type="common">Blackwell switchgrass</name>
    <dbReference type="NCBI Taxonomy" id="38727"/>
    <lineage>
        <taxon>Eukaryota</taxon>
        <taxon>Viridiplantae</taxon>
        <taxon>Streptophyta</taxon>
        <taxon>Embryophyta</taxon>
        <taxon>Tracheophyta</taxon>
        <taxon>Spermatophyta</taxon>
        <taxon>Magnoliopsida</taxon>
        <taxon>Liliopsida</taxon>
        <taxon>Poales</taxon>
        <taxon>Poaceae</taxon>
        <taxon>PACMAD clade</taxon>
        <taxon>Panicoideae</taxon>
        <taxon>Panicodae</taxon>
        <taxon>Paniceae</taxon>
        <taxon>Panicinae</taxon>
        <taxon>Panicum</taxon>
        <taxon>Panicum sect. Hiantes</taxon>
    </lineage>
</organism>
<evidence type="ECO:0000259" key="1">
    <source>
        <dbReference type="Pfam" id="PF23622"/>
    </source>
</evidence>
<reference evidence="2" key="1">
    <citation type="submission" date="2020-05" db="EMBL/GenBank/DDBJ databases">
        <title>WGS assembly of Panicum virgatum.</title>
        <authorList>
            <person name="Lovell J.T."/>
            <person name="Jenkins J."/>
            <person name="Shu S."/>
            <person name="Juenger T.E."/>
            <person name="Schmutz J."/>
        </authorList>
    </citation>
    <scope>NUCLEOTIDE SEQUENCE</scope>
    <source>
        <strain evidence="2">AP13</strain>
    </source>
</reference>